<feature type="compositionally biased region" description="Basic and acidic residues" evidence="1">
    <location>
        <begin position="1"/>
        <end position="13"/>
    </location>
</feature>
<reference evidence="2 3" key="1">
    <citation type="journal article" date="2021" name="Elife">
        <title>Chloroplast acquisition without the gene transfer in kleptoplastic sea slugs, Plakobranchus ocellatus.</title>
        <authorList>
            <person name="Maeda T."/>
            <person name="Takahashi S."/>
            <person name="Yoshida T."/>
            <person name="Shimamura S."/>
            <person name="Takaki Y."/>
            <person name="Nagai Y."/>
            <person name="Toyoda A."/>
            <person name="Suzuki Y."/>
            <person name="Arimoto A."/>
            <person name="Ishii H."/>
            <person name="Satoh N."/>
            <person name="Nishiyama T."/>
            <person name="Hasebe M."/>
            <person name="Maruyama T."/>
            <person name="Minagawa J."/>
            <person name="Obokata J."/>
            <person name="Shigenobu S."/>
        </authorList>
    </citation>
    <scope>NUCLEOTIDE SEQUENCE [LARGE SCALE GENOMIC DNA]</scope>
</reference>
<dbReference type="AlphaFoldDB" id="A0AAV4J3Q3"/>
<dbReference type="EMBL" id="BMAT01002953">
    <property type="protein sequence ID" value="GFS17463.1"/>
    <property type="molecule type" value="Genomic_DNA"/>
</dbReference>
<evidence type="ECO:0000256" key="1">
    <source>
        <dbReference type="SAM" id="MobiDB-lite"/>
    </source>
</evidence>
<gene>
    <name evidence="2" type="ORF">ElyMa_001497900</name>
</gene>
<comment type="caution">
    <text evidence="2">The sequence shown here is derived from an EMBL/GenBank/DDBJ whole genome shotgun (WGS) entry which is preliminary data.</text>
</comment>
<name>A0AAV4J3Q3_9GAST</name>
<evidence type="ECO:0000313" key="2">
    <source>
        <dbReference type="EMBL" id="GFS17463.1"/>
    </source>
</evidence>
<dbReference type="Proteomes" id="UP000762676">
    <property type="component" value="Unassembled WGS sequence"/>
</dbReference>
<accession>A0AAV4J3Q3</accession>
<dbReference type="PANTHER" id="PTHR10773">
    <property type="entry name" value="DNA-DIRECTED RNA POLYMERASES I, II, AND III SUBUNIT RPABC2"/>
    <property type="match status" value="1"/>
</dbReference>
<proteinExistence type="predicted"/>
<evidence type="ECO:0008006" key="4">
    <source>
        <dbReference type="Google" id="ProtNLM"/>
    </source>
</evidence>
<organism evidence="2 3">
    <name type="scientific">Elysia marginata</name>
    <dbReference type="NCBI Taxonomy" id="1093978"/>
    <lineage>
        <taxon>Eukaryota</taxon>
        <taxon>Metazoa</taxon>
        <taxon>Spiralia</taxon>
        <taxon>Lophotrochozoa</taxon>
        <taxon>Mollusca</taxon>
        <taxon>Gastropoda</taxon>
        <taxon>Heterobranchia</taxon>
        <taxon>Euthyneura</taxon>
        <taxon>Panpulmonata</taxon>
        <taxon>Sacoglossa</taxon>
        <taxon>Placobranchoidea</taxon>
        <taxon>Plakobranchidae</taxon>
        <taxon>Elysia</taxon>
    </lineage>
</organism>
<protein>
    <recommendedName>
        <fullName evidence="4">PiggyBac transposable element-derived protein domain-containing protein</fullName>
    </recommendedName>
</protein>
<sequence length="96" mass="11350">MPHDMDPVIEKRSTLKRQRKPETWKRNITKTLNNQEHEHVDSTGKVKAKKVPKSVDCSKCRFKCSEKINDEERLSINDEYWSLIDYSRKKGFLLAS</sequence>
<keyword evidence="3" id="KW-1185">Reference proteome</keyword>
<evidence type="ECO:0000313" key="3">
    <source>
        <dbReference type="Proteomes" id="UP000762676"/>
    </source>
</evidence>
<dbReference type="PANTHER" id="PTHR10773:SF19">
    <property type="match status" value="1"/>
</dbReference>
<feature type="region of interest" description="Disordered" evidence="1">
    <location>
        <begin position="1"/>
        <end position="22"/>
    </location>
</feature>